<evidence type="ECO:0000313" key="2">
    <source>
        <dbReference type="EMBL" id="QHU16994.1"/>
    </source>
</evidence>
<dbReference type="AlphaFoldDB" id="A0A6C0KKY9"/>
<name>A0A6C0KKY9_9ZZZZ</name>
<protein>
    <submittedName>
        <fullName evidence="2">Uncharacterized protein</fullName>
    </submittedName>
</protein>
<accession>A0A6C0KKY9</accession>
<keyword evidence="1" id="KW-0812">Transmembrane</keyword>
<reference evidence="2" key="1">
    <citation type="journal article" date="2020" name="Nature">
        <title>Giant virus diversity and host interactions through global metagenomics.</title>
        <authorList>
            <person name="Schulz F."/>
            <person name="Roux S."/>
            <person name="Paez-Espino D."/>
            <person name="Jungbluth S."/>
            <person name="Walsh D.A."/>
            <person name="Denef V.J."/>
            <person name="McMahon K.D."/>
            <person name="Konstantinidis K.T."/>
            <person name="Eloe-Fadrosh E.A."/>
            <person name="Kyrpides N.C."/>
            <person name="Woyke T."/>
        </authorList>
    </citation>
    <scope>NUCLEOTIDE SEQUENCE</scope>
    <source>
        <strain evidence="2">GVMAG-S-3300012000-53</strain>
    </source>
</reference>
<feature type="transmembrane region" description="Helical" evidence="1">
    <location>
        <begin position="73"/>
        <end position="90"/>
    </location>
</feature>
<keyword evidence="1" id="KW-1133">Transmembrane helix</keyword>
<feature type="transmembrane region" description="Helical" evidence="1">
    <location>
        <begin position="7"/>
        <end position="27"/>
    </location>
</feature>
<keyword evidence="1" id="KW-0472">Membrane</keyword>
<organism evidence="2">
    <name type="scientific">viral metagenome</name>
    <dbReference type="NCBI Taxonomy" id="1070528"/>
    <lineage>
        <taxon>unclassified sequences</taxon>
        <taxon>metagenomes</taxon>
        <taxon>organismal metagenomes</taxon>
    </lineage>
</organism>
<feature type="transmembrane region" description="Helical" evidence="1">
    <location>
        <begin position="33"/>
        <end position="53"/>
    </location>
</feature>
<dbReference type="EMBL" id="MN740894">
    <property type="protein sequence ID" value="QHU16994.1"/>
    <property type="molecule type" value="Genomic_DNA"/>
</dbReference>
<feature type="transmembrane region" description="Helical" evidence="1">
    <location>
        <begin position="96"/>
        <end position="116"/>
    </location>
</feature>
<sequence length="119" mass="13888">MNQLHKRFLLFLIGCIGTRSLFVYLAKNANITWLNYMGYLALLPAIGFMYIYLTGSRQTGPEVFGEKIWWNNLRPLHSLLYFLFAYNAIIGNRGAWIYLLIDVIIGFTSFLVYHSLLRK</sequence>
<proteinExistence type="predicted"/>
<evidence type="ECO:0000256" key="1">
    <source>
        <dbReference type="SAM" id="Phobius"/>
    </source>
</evidence>